<dbReference type="EMBL" id="CP126981">
    <property type="protein sequence ID" value="WIM87398.1"/>
    <property type="molecule type" value="Genomic_DNA"/>
</dbReference>
<keyword evidence="1" id="KW-0812">Transmembrane</keyword>
<sequence>MLPTIKSITMSPQNWALATFFIPIASAIAYGIWLVVSAVDLAHSTRAETLVRGGALLCMAVTFGVIPRPWSRAIGVASFFALLLALTAMLQFEVFRGA</sequence>
<keyword evidence="3" id="KW-1185">Reference proteome</keyword>
<keyword evidence="1" id="KW-1133">Transmembrane helix</keyword>
<name>A0ABY8VZ15_9MYCO</name>
<gene>
    <name evidence="2" type="ORF">PT015_21560</name>
</gene>
<evidence type="ECO:0000313" key="2">
    <source>
        <dbReference type="EMBL" id="WIM87398.1"/>
    </source>
</evidence>
<evidence type="ECO:0000256" key="1">
    <source>
        <dbReference type="SAM" id="Phobius"/>
    </source>
</evidence>
<feature type="transmembrane region" description="Helical" evidence="1">
    <location>
        <begin position="20"/>
        <end position="42"/>
    </location>
</feature>
<feature type="transmembrane region" description="Helical" evidence="1">
    <location>
        <begin position="49"/>
        <end position="67"/>
    </location>
</feature>
<proteinExistence type="predicted"/>
<reference evidence="2 3" key="1">
    <citation type="journal article" date="2023" name="Microbiol. Resour. Announc.">
        <title>Complete Genome Sequence of Mycobacterium wuenschmanii, a novel Nontuberculous Mycobacterium Isolated from a captive population of Amazon Milk Frogs.</title>
        <authorList>
            <person name="Hicks J."/>
            <person name="Zeineldin M."/>
            <person name="Ward H."/>
            <person name="Wuenschmann A."/>
            <person name="Camp P."/>
            <person name="Farrell D."/>
            <person name="Lehman K."/>
            <person name="Thacker T."/>
            <person name="Cuthbert E."/>
        </authorList>
    </citation>
    <scope>NUCLEOTIDE SEQUENCE [LARGE SCALE GENOMIC DNA]</scope>
    <source>
        <strain evidence="2 3">Wuenschmanii</strain>
    </source>
</reference>
<protein>
    <recommendedName>
        <fullName evidence="4">Transmembrane protein</fullName>
    </recommendedName>
</protein>
<feature type="transmembrane region" description="Helical" evidence="1">
    <location>
        <begin position="73"/>
        <end position="92"/>
    </location>
</feature>
<evidence type="ECO:0000313" key="3">
    <source>
        <dbReference type="Proteomes" id="UP001236585"/>
    </source>
</evidence>
<organism evidence="2 3">
    <name type="scientific">Candidatus Mycobacterium wuenschmannii</name>
    <dbReference type="NCBI Taxonomy" id="3027808"/>
    <lineage>
        <taxon>Bacteria</taxon>
        <taxon>Bacillati</taxon>
        <taxon>Actinomycetota</taxon>
        <taxon>Actinomycetes</taxon>
        <taxon>Mycobacteriales</taxon>
        <taxon>Mycobacteriaceae</taxon>
        <taxon>Mycobacterium</taxon>
    </lineage>
</organism>
<keyword evidence="1" id="KW-0472">Membrane</keyword>
<dbReference type="Proteomes" id="UP001236585">
    <property type="component" value="Chromosome"/>
</dbReference>
<accession>A0ABY8VZ15</accession>
<evidence type="ECO:0008006" key="4">
    <source>
        <dbReference type="Google" id="ProtNLM"/>
    </source>
</evidence>
<dbReference type="RefSeq" id="WP_285187110.1">
    <property type="nucleotide sequence ID" value="NZ_CP126981.1"/>
</dbReference>